<reference evidence="1" key="1">
    <citation type="journal article" date="2014" name="Front. Microbiol.">
        <title>High frequency of phylogenetically diverse reductive dehalogenase-homologous genes in deep subseafloor sedimentary metagenomes.</title>
        <authorList>
            <person name="Kawai M."/>
            <person name="Futagami T."/>
            <person name="Toyoda A."/>
            <person name="Takaki Y."/>
            <person name="Nishi S."/>
            <person name="Hori S."/>
            <person name="Arai W."/>
            <person name="Tsubouchi T."/>
            <person name="Morono Y."/>
            <person name="Uchiyama I."/>
            <person name="Ito T."/>
            <person name="Fujiyama A."/>
            <person name="Inagaki F."/>
            <person name="Takami H."/>
        </authorList>
    </citation>
    <scope>NUCLEOTIDE SEQUENCE</scope>
    <source>
        <strain evidence="1">Expedition CK06-06</strain>
    </source>
</reference>
<dbReference type="EMBL" id="BARS01057042">
    <property type="protein sequence ID" value="GAG48112.1"/>
    <property type="molecule type" value="Genomic_DNA"/>
</dbReference>
<comment type="caution">
    <text evidence="1">The sequence shown here is derived from an EMBL/GenBank/DDBJ whole genome shotgun (WGS) entry which is preliminary data.</text>
</comment>
<organism evidence="1">
    <name type="scientific">marine sediment metagenome</name>
    <dbReference type="NCBI Taxonomy" id="412755"/>
    <lineage>
        <taxon>unclassified sequences</taxon>
        <taxon>metagenomes</taxon>
        <taxon>ecological metagenomes</taxon>
    </lineage>
</organism>
<evidence type="ECO:0000313" key="1">
    <source>
        <dbReference type="EMBL" id="GAG48112.1"/>
    </source>
</evidence>
<feature type="non-terminal residue" evidence="1">
    <location>
        <position position="1"/>
    </location>
</feature>
<feature type="non-terminal residue" evidence="1">
    <location>
        <position position="154"/>
    </location>
</feature>
<name>X0YMD3_9ZZZZ</name>
<accession>X0YMD3</accession>
<sequence>PDAPVITLPTEPTLQGLTLPSVPTVSLPTFTATSPLNTVAAPGNTFDFEYEDYVTEMPTLVSRIKEMLAGGTGLPAAIWNALWEKARGREDQTAAKAVAEATDEWAGRGFSLPAGVLDKVIQGVRQDNQDASNQLSRDIAIEQAKMEVENIRFA</sequence>
<protein>
    <submittedName>
        <fullName evidence="1">Uncharacterized protein</fullName>
    </submittedName>
</protein>
<dbReference type="AlphaFoldDB" id="X0YMD3"/>
<gene>
    <name evidence="1" type="ORF">S01H1_83794</name>
</gene>
<proteinExistence type="predicted"/>